<gene>
    <name evidence="1" type="ORF">Kpho02_41150</name>
</gene>
<name>A0A9W6QAM4_9ACTN</name>
<comment type="caution">
    <text evidence="1">The sequence shown here is derived from an EMBL/GenBank/DDBJ whole genome shotgun (WGS) entry which is preliminary data.</text>
</comment>
<protein>
    <submittedName>
        <fullName evidence="1">Uncharacterized protein</fullName>
    </submittedName>
</protein>
<dbReference type="InterPro" id="IPR043767">
    <property type="entry name" value="DUF5713"/>
</dbReference>
<proteinExistence type="predicted"/>
<reference evidence="1" key="1">
    <citation type="submission" date="2023-02" db="EMBL/GenBank/DDBJ databases">
        <title>Kitasatospora phosalacinea NBRC 14627.</title>
        <authorList>
            <person name="Ichikawa N."/>
            <person name="Sato H."/>
            <person name="Tonouchi N."/>
        </authorList>
    </citation>
    <scope>NUCLEOTIDE SEQUENCE</scope>
    <source>
        <strain evidence="1">NBRC 14627</strain>
    </source>
</reference>
<dbReference type="AlphaFoldDB" id="A0A9W6QAM4"/>
<organism evidence="1 2">
    <name type="scientific">Kitasatospora phosalacinea</name>
    <dbReference type="NCBI Taxonomy" id="2065"/>
    <lineage>
        <taxon>Bacteria</taxon>
        <taxon>Bacillati</taxon>
        <taxon>Actinomycetota</taxon>
        <taxon>Actinomycetes</taxon>
        <taxon>Kitasatosporales</taxon>
        <taxon>Streptomycetaceae</taxon>
        <taxon>Kitasatospora</taxon>
    </lineage>
</organism>
<dbReference type="EMBL" id="BSSA01000014">
    <property type="protein sequence ID" value="GLW71816.1"/>
    <property type="molecule type" value="Genomic_DNA"/>
</dbReference>
<dbReference type="RefSeq" id="WP_285737562.1">
    <property type="nucleotide sequence ID" value="NZ_BSSA01000014.1"/>
</dbReference>
<evidence type="ECO:0000313" key="2">
    <source>
        <dbReference type="Proteomes" id="UP001165041"/>
    </source>
</evidence>
<dbReference type="Pfam" id="PF18977">
    <property type="entry name" value="DUF5713"/>
    <property type="match status" value="1"/>
</dbReference>
<dbReference type="Proteomes" id="UP001165041">
    <property type="component" value="Unassembled WGS sequence"/>
</dbReference>
<evidence type="ECO:0000313" key="1">
    <source>
        <dbReference type="EMBL" id="GLW71816.1"/>
    </source>
</evidence>
<sequence length="113" mass="12725">MAITNEQLAEYEFLRSMRGDDYYPAHLVAKGGDILHALCERIEAEPPRGLDELYELTQVATEQFNLLAEEFDAADSEIETVAREAIAEDFAHIAQAYGFADADVEELVADRDW</sequence>
<accession>A0A9W6QAM4</accession>